<evidence type="ECO:0000256" key="1">
    <source>
        <dbReference type="SAM" id="Phobius"/>
    </source>
</evidence>
<keyword evidence="3" id="KW-1185">Reference proteome</keyword>
<sequence>MIMEKSEWEILSSILKKEVESSNLSLLHISIKLGIDKNTLAKYLSGDFSGPEIYVKNHLRKLKKFLGIEENLESLYLAGKKEKSENVAKDDEKKKKVVSFYLVPYLIFFISVFLFVLSLVIFFKVQNTPIVKVKAIKNYVEINGTPLKETSLDIGEYYIKGPALFEKIDKKIKKVLMDEYRVVIKWGK</sequence>
<dbReference type="InterPro" id="IPR010982">
    <property type="entry name" value="Lambda_DNA-bd_dom_sf"/>
</dbReference>
<proteinExistence type="predicted"/>
<dbReference type="AlphaFoldDB" id="A0A1M5U4J4"/>
<keyword evidence="1" id="KW-0812">Transmembrane</keyword>
<dbReference type="EMBL" id="FQXN01000008">
    <property type="protein sequence ID" value="SHH57947.1"/>
    <property type="molecule type" value="Genomic_DNA"/>
</dbReference>
<name>A0A1M5U4J4_9BACT</name>
<reference evidence="3" key="1">
    <citation type="submission" date="2016-11" db="EMBL/GenBank/DDBJ databases">
        <authorList>
            <person name="Varghese N."/>
            <person name="Submissions S."/>
        </authorList>
    </citation>
    <scope>NUCLEOTIDE SEQUENCE [LARGE SCALE GENOMIC DNA]</scope>
    <source>
        <strain evidence="3">DSM 15807</strain>
    </source>
</reference>
<keyword evidence="1" id="KW-0472">Membrane</keyword>
<protein>
    <submittedName>
        <fullName evidence="2">Uncharacterized protein</fullName>
    </submittedName>
</protein>
<dbReference type="OrthoDB" id="49003at2"/>
<evidence type="ECO:0000313" key="2">
    <source>
        <dbReference type="EMBL" id="SHH57947.1"/>
    </source>
</evidence>
<dbReference type="RefSeq" id="WP_084728085.1">
    <property type="nucleotide sequence ID" value="NZ_FQXN01000008.1"/>
</dbReference>
<accession>A0A1M5U4J4</accession>
<evidence type="ECO:0000313" key="3">
    <source>
        <dbReference type="Proteomes" id="UP000242592"/>
    </source>
</evidence>
<keyword evidence="1" id="KW-1133">Transmembrane helix</keyword>
<dbReference type="Proteomes" id="UP000242592">
    <property type="component" value="Unassembled WGS sequence"/>
</dbReference>
<dbReference type="GO" id="GO:0003677">
    <property type="term" value="F:DNA binding"/>
    <property type="evidence" value="ECO:0007669"/>
    <property type="project" value="InterPro"/>
</dbReference>
<feature type="transmembrane region" description="Helical" evidence="1">
    <location>
        <begin position="102"/>
        <end position="123"/>
    </location>
</feature>
<dbReference type="Gene3D" id="1.10.260.40">
    <property type="entry name" value="lambda repressor-like DNA-binding domains"/>
    <property type="match status" value="1"/>
</dbReference>
<gene>
    <name evidence="2" type="ORF">SAMN02745199_1619</name>
</gene>
<organism evidence="2 3">
    <name type="scientific">Thermosipho atlanticus DSM 15807</name>
    <dbReference type="NCBI Taxonomy" id="1123380"/>
    <lineage>
        <taxon>Bacteria</taxon>
        <taxon>Thermotogati</taxon>
        <taxon>Thermotogota</taxon>
        <taxon>Thermotogae</taxon>
        <taxon>Thermotogales</taxon>
        <taxon>Fervidobacteriaceae</taxon>
        <taxon>Thermosipho</taxon>
    </lineage>
</organism>
<dbReference type="STRING" id="1123380.SAMN02745199_1619"/>